<feature type="region of interest" description="Disordered" evidence="9">
    <location>
        <begin position="272"/>
        <end position="294"/>
    </location>
</feature>
<feature type="transmembrane region" description="Helical" evidence="8">
    <location>
        <begin position="7"/>
        <end position="31"/>
    </location>
</feature>
<evidence type="ECO:0000256" key="1">
    <source>
        <dbReference type="ARBA" id="ARBA00004651"/>
    </source>
</evidence>
<dbReference type="InterPro" id="IPR000515">
    <property type="entry name" value="MetI-like"/>
</dbReference>
<evidence type="ECO:0000256" key="7">
    <source>
        <dbReference type="ARBA" id="ARBA00023136"/>
    </source>
</evidence>
<keyword evidence="7 8" id="KW-0472">Membrane</keyword>
<evidence type="ECO:0000256" key="2">
    <source>
        <dbReference type="ARBA" id="ARBA00007069"/>
    </source>
</evidence>
<feature type="transmembrane region" description="Helical" evidence="8">
    <location>
        <begin position="136"/>
        <end position="159"/>
    </location>
</feature>
<feature type="transmembrane region" description="Helical" evidence="8">
    <location>
        <begin position="67"/>
        <end position="89"/>
    </location>
</feature>
<dbReference type="EMBL" id="JAUSVX010000034">
    <property type="protein sequence ID" value="MDQ0475349.1"/>
    <property type="molecule type" value="Genomic_DNA"/>
</dbReference>
<keyword evidence="5 8" id="KW-0812">Transmembrane</keyword>
<keyword evidence="3 8" id="KW-0813">Transport</keyword>
<name>A0ABU0JQ00_9HYPH</name>
<comment type="caution">
    <text evidence="11">The sequence shown here is derived from an EMBL/GenBank/DDBJ whole genome shotgun (WGS) entry which is preliminary data.</text>
</comment>
<dbReference type="CDD" id="cd06261">
    <property type="entry name" value="TM_PBP2"/>
    <property type="match status" value="1"/>
</dbReference>
<evidence type="ECO:0000256" key="9">
    <source>
        <dbReference type="SAM" id="MobiDB-lite"/>
    </source>
</evidence>
<evidence type="ECO:0000313" key="12">
    <source>
        <dbReference type="Proteomes" id="UP001242480"/>
    </source>
</evidence>
<organism evidence="11 12">
    <name type="scientific">Labrys wisconsinensis</name>
    <dbReference type="NCBI Taxonomy" id="425677"/>
    <lineage>
        <taxon>Bacteria</taxon>
        <taxon>Pseudomonadati</taxon>
        <taxon>Pseudomonadota</taxon>
        <taxon>Alphaproteobacteria</taxon>
        <taxon>Hyphomicrobiales</taxon>
        <taxon>Xanthobacteraceae</taxon>
        <taxon>Labrys</taxon>
    </lineage>
</organism>
<keyword evidence="4" id="KW-1003">Cell membrane</keyword>
<dbReference type="SUPFAM" id="SSF161098">
    <property type="entry name" value="MetI-like"/>
    <property type="match status" value="1"/>
</dbReference>
<protein>
    <submittedName>
        <fullName evidence="11">Putrescine transport system permease protein</fullName>
    </submittedName>
</protein>
<dbReference type="Pfam" id="PF00528">
    <property type="entry name" value="BPD_transp_1"/>
    <property type="match status" value="1"/>
</dbReference>
<keyword evidence="12" id="KW-1185">Reference proteome</keyword>
<keyword evidence="6 8" id="KW-1133">Transmembrane helix</keyword>
<feature type="transmembrane region" description="Helical" evidence="8">
    <location>
        <begin position="101"/>
        <end position="124"/>
    </location>
</feature>
<accession>A0ABU0JQ00</accession>
<dbReference type="Proteomes" id="UP001242480">
    <property type="component" value="Unassembled WGS sequence"/>
</dbReference>
<reference evidence="11 12" key="1">
    <citation type="submission" date="2023-07" db="EMBL/GenBank/DDBJ databases">
        <title>Genomic Encyclopedia of Type Strains, Phase IV (KMG-IV): sequencing the most valuable type-strain genomes for metagenomic binning, comparative biology and taxonomic classification.</title>
        <authorList>
            <person name="Goeker M."/>
        </authorList>
    </citation>
    <scope>NUCLEOTIDE SEQUENCE [LARGE SCALE GENOMIC DNA]</scope>
    <source>
        <strain evidence="11 12">DSM 19619</strain>
    </source>
</reference>
<evidence type="ECO:0000256" key="3">
    <source>
        <dbReference type="ARBA" id="ARBA00022448"/>
    </source>
</evidence>
<dbReference type="InterPro" id="IPR035906">
    <property type="entry name" value="MetI-like_sf"/>
</dbReference>
<dbReference type="PANTHER" id="PTHR43848:SF2">
    <property type="entry name" value="PUTRESCINE TRANSPORT SYSTEM PERMEASE PROTEIN POTI"/>
    <property type="match status" value="1"/>
</dbReference>
<evidence type="ECO:0000256" key="4">
    <source>
        <dbReference type="ARBA" id="ARBA00022475"/>
    </source>
</evidence>
<sequence>MKGRSGFLTLCLFGGLIFLYGPILTMIVYSFNVSKLATVWGGFSTKWYGELLDNTQVIDAALLSLRIAAVSATVATAFGTLAGITLARFGRFRGCTLFSGMITAPLVMPDVITGLSLLLLFVAMEQAIGWPDGRGSLTIIIAHITFSMAYVAVIIQSRLAAMDNSLEEAALDLGSRPLQVMVDITLPLLAPGMVAGWLLAFTLSLDDLVIATFTTGPGANTLPMVVFSKVKLGVKPDINALATIVILTVGLVVAAASIIGGRVQRQRLADTQRAAAEPASAGPRTARLVRRRRE</sequence>
<feature type="domain" description="ABC transmembrane type-1" evidence="10">
    <location>
        <begin position="61"/>
        <end position="257"/>
    </location>
</feature>
<evidence type="ECO:0000256" key="5">
    <source>
        <dbReference type="ARBA" id="ARBA00022692"/>
    </source>
</evidence>
<dbReference type="PROSITE" id="PS50928">
    <property type="entry name" value="ABC_TM1"/>
    <property type="match status" value="1"/>
</dbReference>
<comment type="similarity">
    <text evidence="2">Belongs to the binding-protein-dependent transport system permease family. CysTW subfamily.</text>
</comment>
<dbReference type="Gene3D" id="1.10.3720.10">
    <property type="entry name" value="MetI-like"/>
    <property type="match status" value="1"/>
</dbReference>
<feature type="transmembrane region" description="Helical" evidence="8">
    <location>
        <begin position="180"/>
        <end position="200"/>
    </location>
</feature>
<feature type="transmembrane region" description="Helical" evidence="8">
    <location>
        <begin position="238"/>
        <end position="259"/>
    </location>
</feature>
<proteinExistence type="inferred from homology"/>
<dbReference type="InterPro" id="IPR051789">
    <property type="entry name" value="Bact_Polyamine_Transport"/>
</dbReference>
<dbReference type="RefSeq" id="WP_307286464.1">
    <property type="nucleotide sequence ID" value="NZ_JAUSVX010000034.1"/>
</dbReference>
<evidence type="ECO:0000313" key="11">
    <source>
        <dbReference type="EMBL" id="MDQ0475349.1"/>
    </source>
</evidence>
<dbReference type="PANTHER" id="PTHR43848">
    <property type="entry name" value="PUTRESCINE TRANSPORT SYSTEM PERMEASE PROTEIN POTI"/>
    <property type="match status" value="1"/>
</dbReference>
<evidence type="ECO:0000256" key="8">
    <source>
        <dbReference type="RuleBase" id="RU363032"/>
    </source>
</evidence>
<gene>
    <name evidence="11" type="ORF">QO011_008392</name>
</gene>
<comment type="subcellular location">
    <subcellularLocation>
        <location evidence="1 8">Cell membrane</location>
        <topology evidence="1 8">Multi-pass membrane protein</topology>
    </subcellularLocation>
</comment>
<evidence type="ECO:0000259" key="10">
    <source>
        <dbReference type="PROSITE" id="PS50928"/>
    </source>
</evidence>
<evidence type="ECO:0000256" key="6">
    <source>
        <dbReference type="ARBA" id="ARBA00022989"/>
    </source>
</evidence>